<dbReference type="Proteomes" id="UP000243106">
    <property type="component" value="Unassembled WGS sequence"/>
</dbReference>
<keyword evidence="1" id="KW-0812">Transmembrane</keyword>
<keyword evidence="3" id="KW-1185">Reference proteome</keyword>
<protein>
    <submittedName>
        <fullName evidence="2">Uncharacterized protein</fullName>
    </submittedName>
</protein>
<dbReference type="RefSeq" id="WP_139218710.1">
    <property type="nucleotide sequence ID" value="NZ_FOXV01000010.1"/>
</dbReference>
<sequence>MTIEERTQRIGELRTEFKRLVEYHEGSFREIDAKAKYWLTVALPSFVALAGYLVKHGDVISLPLLVSGCALATCLLVSVYLFSSVLLSLRVESGILTPASRKFSDAECYIGTAEDWAELCELQAQELLNAITNNETQNAQKGRRLRRGEISLFRAVPAAICLAGGSAFAYAAASPRGFSAALTGTTTAGTVAGIAIGAGTAAVLIAFDHLSTCGRNSGSS</sequence>
<evidence type="ECO:0000313" key="2">
    <source>
        <dbReference type="EMBL" id="SFQ56597.1"/>
    </source>
</evidence>
<reference evidence="3" key="1">
    <citation type="submission" date="2016-10" db="EMBL/GenBank/DDBJ databases">
        <authorList>
            <person name="Varghese N."/>
            <person name="Submissions S."/>
        </authorList>
    </citation>
    <scope>NUCLEOTIDE SEQUENCE [LARGE SCALE GENOMIC DNA]</scope>
    <source>
        <strain evidence="3">JCM 10271</strain>
    </source>
</reference>
<name>A0A1I5ZKE2_9RHOB</name>
<feature type="transmembrane region" description="Helical" evidence="1">
    <location>
        <begin position="151"/>
        <end position="173"/>
    </location>
</feature>
<gene>
    <name evidence="2" type="ORF">SAMN05421853_110102</name>
</gene>
<evidence type="ECO:0000256" key="1">
    <source>
        <dbReference type="SAM" id="Phobius"/>
    </source>
</evidence>
<dbReference type="EMBL" id="FOXV01000010">
    <property type="protein sequence ID" value="SFQ56597.1"/>
    <property type="molecule type" value="Genomic_DNA"/>
</dbReference>
<accession>A0A1I5ZKE2</accession>
<organism evidence="2 3">
    <name type="scientific">Roseivivax halotolerans</name>
    <dbReference type="NCBI Taxonomy" id="93684"/>
    <lineage>
        <taxon>Bacteria</taxon>
        <taxon>Pseudomonadati</taxon>
        <taxon>Pseudomonadota</taxon>
        <taxon>Alphaproteobacteria</taxon>
        <taxon>Rhodobacterales</taxon>
        <taxon>Roseobacteraceae</taxon>
        <taxon>Roseivivax</taxon>
    </lineage>
</organism>
<dbReference type="AlphaFoldDB" id="A0A1I5ZKE2"/>
<feature type="transmembrane region" description="Helical" evidence="1">
    <location>
        <begin position="185"/>
        <end position="207"/>
    </location>
</feature>
<keyword evidence="1" id="KW-0472">Membrane</keyword>
<feature type="transmembrane region" description="Helical" evidence="1">
    <location>
        <begin position="60"/>
        <end position="82"/>
    </location>
</feature>
<evidence type="ECO:0000313" key="3">
    <source>
        <dbReference type="Proteomes" id="UP000243106"/>
    </source>
</evidence>
<proteinExistence type="predicted"/>
<keyword evidence="1" id="KW-1133">Transmembrane helix</keyword>
<feature type="transmembrane region" description="Helical" evidence="1">
    <location>
        <begin position="37"/>
        <end position="54"/>
    </location>
</feature>